<evidence type="ECO:0000256" key="5">
    <source>
        <dbReference type="ARBA" id="ARBA00022475"/>
    </source>
</evidence>
<accession>A0A1X6NKV2</accession>
<dbReference type="GO" id="GO:0006811">
    <property type="term" value="P:monoatomic ion transport"/>
    <property type="evidence" value="ECO:0007669"/>
    <property type="project" value="UniProtKB-KW"/>
</dbReference>
<reference evidence="13 14" key="1">
    <citation type="submission" date="2017-03" db="EMBL/GenBank/DDBJ databases">
        <title>WGS assembly of Porphyra umbilicalis.</title>
        <authorList>
            <person name="Brawley S.H."/>
            <person name="Blouin N.A."/>
            <person name="Ficko-Blean E."/>
            <person name="Wheeler G.L."/>
            <person name="Lohr M."/>
            <person name="Goodson H.V."/>
            <person name="Jenkins J.W."/>
            <person name="Blaby-Haas C.E."/>
            <person name="Helliwell K.E."/>
            <person name="Chan C."/>
            <person name="Marriage T."/>
            <person name="Bhattacharya D."/>
            <person name="Klein A.S."/>
            <person name="Badis Y."/>
            <person name="Brodie J."/>
            <person name="Cao Y."/>
            <person name="Collen J."/>
            <person name="Dittami S.M."/>
            <person name="Gachon C.M."/>
            <person name="Green B.R."/>
            <person name="Karpowicz S."/>
            <person name="Kim J.W."/>
            <person name="Kudahl U."/>
            <person name="Lin S."/>
            <person name="Michel G."/>
            <person name="Mittag M."/>
            <person name="Olson B.J."/>
            <person name="Pangilinan J."/>
            <person name="Peng Y."/>
            <person name="Qiu H."/>
            <person name="Shu S."/>
            <person name="Singer J.T."/>
            <person name="Smith A.G."/>
            <person name="Sprecher B.N."/>
            <person name="Wagner V."/>
            <person name="Wang W."/>
            <person name="Wang Z.-Y."/>
            <person name="Yan J."/>
            <person name="Yarish C."/>
            <person name="Zoeuner-Riek S."/>
            <person name="Zhuang Y."/>
            <person name="Zou Y."/>
            <person name="Lindquist E.A."/>
            <person name="Grimwood J."/>
            <person name="Barry K."/>
            <person name="Rokhsar D.S."/>
            <person name="Schmutz J."/>
            <person name="Stiller J.W."/>
            <person name="Grossman A.R."/>
            <person name="Prochnik S.E."/>
        </authorList>
    </citation>
    <scope>NUCLEOTIDE SEQUENCE [LARGE SCALE GENOMIC DNA]</scope>
    <source>
        <strain evidence="13">4086291</strain>
    </source>
</reference>
<evidence type="ECO:0000313" key="14">
    <source>
        <dbReference type="Proteomes" id="UP000218209"/>
    </source>
</evidence>
<keyword evidence="5" id="KW-1003">Cell membrane</keyword>
<feature type="transmembrane region" description="Helical" evidence="12">
    <location>
        <begin position="146"/>
        <end position="169"/>
    </location>
</feature>
<feature type="transmembrane region" description="Helical" evidence="12">
    <location>
        <begin position="61"/>
        <end position="79"/>
    </location>
</feature>
<protein>
    <recommendedName>
        <fullName evidence="3">Molybdate-anion transporter</fullName>
    </recommendedName>
    <alternativeName>
        <fullName evidence="10">Major facilitator superfamily domain-containing protein 5</fullName>
    </alternativeName>
    <alternativeName>
        <fullName evidence="11">Molybdate transporter 2 homolog</fullName>
    </alternativeName>
</protein>
<evidence type="ECO:0000256" key="11">
    <source>
        <dbReference type="ARBA" id="ARBA00032555"/>
    </source>
</evidence>
<evidence type="ECO:0000256" key="9">
    <source>
        <dbReference type="ARBA" id="ARBA00023136"/>
    </source>
</evidence>
<evidence type="ECO:0000256" key="4">
    <source>
        <dbReference type="ARBA" id="ARBA00022448"/>
    </source>
</evidence>
<feature type="transmembrane region" description="Helical" evidence="12">
    <location>
        <begin position="190"/>
        <end position="210"/>
    </location>
</feature>
<sequence length="473" mass="50890">MYTEVFGVLCAACVAIRWGQYAAEQRDHAAPGAAAGSTVKASGSGSVSGGADFGAFQRNYLLVYLLAVASDWLQGPYVYALYSSYGYDKAAIGQLFIAGFGSSALFGTVVGSVADKYGRRSNVLFFALTYGLSCVTKHSPDYNILMVGRVLGGIATSILFSAFESWLVYEHNKRGYEAAWLSETFSKAQFGNAVVAIAAGQVAGAAASVGGKVAPFDVSLAVLVLTGLVVAATWTENYGDATQSVSGGLRNAWRTIIADEKIVLVGIVQSCFEGAMYTFVFMWTPALQAASNVTAGAGEIPHGMIFSTFMVAIMIGSSLFTFLSKQAPEELFLRNAFAVSVCVFMLATMTTVLLPVYISFLMFEVVCGIYFPAMATVRSRYVPEETRSATLNFFRVPLNAIVVFMLYKNWGTTRVLQLCALLLVVATSCQHRLYSVSKVSIPRGDDLEQQEERREMIETDEAGMADAIEKVAS</sequence>
<comment type="subcellular location">
    <subcellularLocation>
        <location evidence="2">Cell membrane</location>
        <topology evidence="2">Multi-pass membrane protein</topology>
    </subcellularLocation>
</comment>
<evidence type="ECO:0000313" key="13">
    <source>
        <dbReference type="EMBL" id="OSX69217.1"/>
    </source>
</evidence>
<keyword evidence="8" id="KW-0406">Ion transport</keyword>
<keyword evidence="14" id="KW-1185">Reference proteome</keyword>
<keyword evidence="9 12" id="KW-0472">Membrane</keyword>
<feature type="transmembrane region" description="Helical" evidence="12">
    <location>
        <begin position="331"/>
        <end position="350"/>
    </location>
</feature>
<evidence type="ECO:0000256" key="3">
    <source>
        <dbReference type="ARBA" id="ARBA00021242"/>
    </source>
</evidence>
<feature type="transmembrane region" description="Helical" evidence="12">
    <location>
        <begin position="123"/>
        <end position="140"/>
    </location>
</feature>
<dbReference type="AlphaFoldDB" id="A0A1X6NKV2"/>
<dbReference type="Gene3D" id="1.20.1250.20">
    <property type="entry name" value="MFS general substrate transporter like domains"/>
    <property type="match status" value="1"/>
</dbReference>
<name>A0A1X6NKV2_PORUM</name>
<dbReference type="Proteomes" id="UP000218209">
    <property type="component" value="Unassembled WGS sequence"/>
</dbReference>
<dbReference type="InterPro" id="IPR008509">
    <property type="entry name" value="MOT2/MFSD5"/>
</dbReference>
<dbReference type="PANTHER" id="PTHR23516">
    <property type="entry name" value="SAM (S-ADENOSYL METHIONINE) TRANSPORTER"/>
    <property type="match status" value="1"/>
</dbReference>
<dbReference type="Pfam" id="PF05631">
    <property type="entry name" value="MFS_5"/>
    <property type="match status" value="1"/>
</dbReference>
<dbReference type="EMBL" id="KV919690">
    <property type="protein sequence ID" value="OSX69217.1"/>
    <property type="molecule type" value="Genomic_DNA"/>
</dbReference>
<evidence type="ECO:0000256" key="1">
    <source>
        <dbReference type="ARBA" id="ARBA00003019"/>
    </source>
</evidence>
<evidence type="ECO:0000256" key="6">
    <source>
        <dbReference type="ARBA" id="ARBA00022692"/>
    </source>
</evidence>
<comment type="function">
    <text evidence="1">Mediates high-affinity intracellular uptake of the rare oligo-element molybdenum.</text>
</comment>
<dbReference type="GO" id="GO:0005886">
    <property type="term" value="C:plasma membrane"/>
    <property type="evidence" value="ECO:0007669"/>
    <property type="project" value="UniProtKB-SubCell"/>
</dbReference>
<evidence type="ECO:0000256" key="10">
    <source>
        <dbReference type="ARBA" id="ARBA00030646"/>
    </source>
</evidence>
<feature type="transmembrane region" description="Helical" evidence="12">
    <location>
        <begin position="304"/>
        <end position="324"/>
    </location>
</feature>
<dbReference type="OrthoDB" id="263957at2759"/>
<dbReference type="InterPro" id="IPR036259">
    <property type="entry name" value="MFS_trans_sf"/>
</dbReference>
<feature type="transmembrane region" description="Helical" evidence="12">
    <location>
        <begin position="91"/>
        <end position="111"/>
    </location>
</feature>
<feature type="transmembrane region" description="Helical" evidence="12">
    <location>
        <begin position="216"/>
        <end position="234"/>
    </location>
</feature>
<dbReference type="CDD" id="cd17487">
    <property type="entry name" value="MFS_MFSD5_like"/>
    <property type="match status" value="1"/>
</dbReference>
<dbReference type="GO" id="GO:0015098">
    <property type="term" value="F:molybdate ion transmembrane transporter activity"/>
    <property type="evidence" value="ECO:0007669"/>
    <property type="project" value="InterPro"/>
</dbReference>
<keyword evidence="6 12" id="KW-0812">Transmembrane</keyword>
<keyword evidence="7 12" id="KW-1133">Transmembrane helix</keyword>
<evidence type="ECO:0000256" key="7">
    <source>
        <dbReference type="ARBA" id="ARBA00022989"/>
    </source>
</evidence>
<gene>
    <name evidence="13" type="ORF">BU14_1728s0001</name>
</gene>
<proteinExistence type="predicted"/>
<organism evidence="13 14">
    <name type="scientific">Porphyra umbilicalis</name>
    <name type="common">Purple laver</name>
    <name type="synonym">Red alga</name>
    <dbReference type="NCBI Taxonomy" id="2786"/>
    <lineage>
        <taxon>Eukaryota</taxon>
        <taxon>Rhodophyta</taxon>
        <taxon>Bangiophyceae</taxon>
        <taxon>Bangiales</taxon>
        <taxon>Bangiaceae</taxon>
        <taxon>Porphyra</taxon>
    </lineage>
</organism>
<evidence type="ECO:0000256" key="12">
    <source>
        <dbReference type="SAM" id="Phobius"/>
    </source>
</evidence>
<dbReference type="PANTHER" id="PTHR23516:SF1">
    <property type="entry name" value="MOLYBDATE-ANION TRANSPORTER"/>
    <property type="match status" value="1"/>
</dbReference>
<dbReference type="SUPFAM" id="SSF103473">
    <property type="entry name" value="MFS general substrate transporter"/>
    <property type="match status" value="1"/>
</dbReference>
<feature type="transmembrane region" description="Helical" evidence="12">
    <location>
        <begin position="262"/>
        <end position="284"/>
    </location>
</feature>
<keyword evidence="4" id="KW-0813">Transport</keyword>
<evidence type="ECO:0000256" key="8">
    <source>
        <dbReference type="ARBA" id="ARBA00023065"/>
    </source>
</evidence>
<evidence type="ECO:0000256" key="2">
    <source>
        <dbReference type="ARBA" id="ARBA00004651"/>
    </source>
</evidence>